<dbReference type="OrthoDB" id="9766759at2"/>
<dbReference type="PANTHER" id="PTHR48073:SF2">
    <property type="entry name" value="O-SUCCINYLBENZOATE SYNTHASE"/>
    <property type="match status" value="1"/>
</dbReference>
<evidence type="ECO:0000313" key="4">
    <source>
        <dbReference type="Proteomes" id="UP000293162"/>
    </source>
</evidence>
<keyword evidence="4" id="KW-1185">Reference proteome</keyword>
<dbReference type="SFLD" id="SFLDF00009">
    <property type="entry name" value="o-succinylbenzoate_synthase"/>
    <property type="match status" value="1"/>
</dbReference>
<protein>
    <submittedName>
        <fullName evidence="3">O-succinylbenzoate synthase</fullName>
    </submittedName>
</protein>
<dbReference type="SUPFAM" id="SSF51604">
    <property type="entry name" value="Enolase C-terminal domain-like"/>
    <property type="match status" value="1"/>
</dbReference>
<dbReference type="InterPro" id="IPR013342">
    <property type="entry name" value="Mandelate_racemase_C"/>
</dbReference>
<dbReference type="Pfam" id="PF13378">
    <property type="entry name" value="MR_MLE_C"/>
    <property type="match status" value="1"/>
</dbReference>
<dbReference type="GO" id="GO:0046872">
    <property type="term" value="F:metal ion binding"/>
    <property type="evidence" value="ECO:0007669"/>
    <property type="project" value="UniProtKB-KW"/>
</dbReference>
<proteinExistence type="predicted"/>
<organism evidence="3 4">
    <name type="scientific">Emticicia agri</name>
    <dbReference type="NCBI Taxonomy" id="2492393"/>
    <lineage>
        <taxon>Bacteria</taxon>
        <taxon>Pseudomonadati</taxon>
        <taxon>Bacteroidota</taxon>
        <taxon>Cytophagia</taxon>
        <taxon>Cytophagales</taxon>
        <taxon>Leadbetterellaceae</taxon>
        <taxon>Emticicia</taxon>
    </lineage>
</organism>
<comment type="caution">
    <text evidence="3">The sequence shown here is derived from an EMBL/GenBank/DDBJ whole genome shotgun (WGS) entry which is preliminary data.</text>
</comment>
<dbReference type="SUPFAM" id="SSF54826">
    <property type="entry name" value="Enolase N-terminal domain-like"/>
    <property type="match status" value="1"/>
</dbReference>
<reference evidence="3 4" key="1">
    <citation type="submission" date="2019-02" db="EMBL/GenBank/DDBJ databases">
        <title>Bacterial novel species Emticicia sp. 17J42-9 isolated from soil.</title>
        <authorList>
            <person name="Jung H.-Y."/>
        </authorList>
    </citation>
    <scope>NUCLEOTIDE SEQUENCE [LARGE SCALE GENOMIC DNA]</scope>
    <source>
        <strain evidence="3 4">17J42-9</strain>
    </source>
</reference>
<dbReference type="AlphaFoldDB" id="A0A4Q5M3G2"/>
<dbReference type="InterPro" id="IPR029065">
    <property type="entry name" value="Enolase_C-like"/>
</dbReference>
<dbReference type="RefSeq" id="WP_130020378.1">
    <property type="nucleotide sequence ID" value="NZ_SEWF01000008.1"/>
</dbReference>
<dbReference type="SMART" id="SM00922">
    <property type="entry name" value="MR_MLE"/>
    <property type="match status" value="1"/>
</dbReference>
<dbReference type="CDD" id="cd03320">
    <property type="entry name" value="OSBS"/>
    <property type="match status" value="1"/>
</dbReference>
<feature type="domain" description="Mandelate racemase/muconate lactonizing enzyme C-terminal" evidence="2">
    <location>
        <begin position="143"/>
        <end position="241"/>
    </location>
</feature>
<dbReference type="EMBL" id="SEWF01000008">
    <property type="protein sequence ID" value="RYU96397.1"/>
    <property type="molecule type" value="Genomic_DNA"/>
</dbReference>
<sequence>MGLKANWVKHLLKFKFEAGTSRGVYTEKETFILRISDTENASVFGLGEIAPLHGLSIDFVPDFEQVLNNVCDTFNSLDLEVFPWNLNIILSQLIDDAFPSVKFGFETALLDFMNGGKRVIFDNDFVDGRKVIPINGLIWMGSKEFMVNQVEEKLHAGFDTLKLKIGAINFDDELGILASIRDKFSPQQISLRVDANGAFTTSEVAQKLASLSTYQLHSIEQPIKAHQIEAMADLSGNSPIPIALDEELIGISDYVQKMQLLKKIKPQYIILKPTLLGGLQHCREWIEIATRLQIGWWITSALESNIGLNAIAQFTAEYKNPLPQGLGTGALYHNNIPSPLTVENGSLRYDTKKTWDLGIL</sequence>
<dbReference type="Gene3D" id="3.30.390.10">
    <property type="entry name" value="Enolase-like, N-terminal domain"/>
    <property type="match status" value="1"/>
</dbReference>
<gene>
    <name evidence="3" type="ORF">EWM59_07250</name>
</gene>
<name>A0A4Q5M3G2_9BACT</name>
<dbReference type="PANTHER" id="PTHR48073">
    <property type="entry name" value="O-SUCCINYLBENZOATE SYNTHASE-RELATED"/>
    <property type="match status" value="1"/>
</dbReference>
<dbReference type="InterPro" id="IPR036849">
    <property type="entry name" value="Enolase-like_C_sf"/>
</dbReference>
<dbReference type="GO" id="GO:0016854">
    <property type="term" value="F:racemase and epimerase activity"/>
    <property type="evidence" value="ECO:0007669"/>
    <property type="project" value="UniProtKB-ARBA"/>
</dbReference>
<dbReference type="InterPro" id="IPR029017">
    <property type="entry name" value="Enolase-like_N"/>
</dbReference>
<dbReference type="Proteomes" id="UP000293162">
    <property type="component" value="Unassembled WGS sequence"/>
</dbReference>
<evidence type="ECO:0000313" key="3">
    <source>
        <dbReference type="EMBL" id="RYU96397.1"/>
    </source>
</evidence>
<accession>A0A4Q5M3G2</accession>
<dbReference type="SFLD" id="SFLDG00180">
    <property type="entry name" value="muconate_cycloisomerase"/>
    <property type="match status" value="1"/>
</dbReference>
<evidence type="ECO:0000259" key="2">
    <source>
        <dbReference type="SMART" id="SM00922"/>
    </source>
</evidence>
<evidence type="ECO:0000256" key="1">
    <source>
        <dbReference type="ARBA" id="ARBA00022723"/>
    </source>
</evidence>
<keyword evidence="1" id="KW-0479">Metal-binding</keyword>
<dbReference type="SFLD" id="SFLDS00001">
    <property type="entry name" value="Enolase"/>
    <property type="match status" value="1"/>
</dbReference>
<dbReference type="Gene3D" id="3.20.20.120">
    <property type="entry name" value="Enolase-like C-terminal domain"/>
    <property type="match status" value="1"/>
</dbReference>